<gene>
    <name evidence="2" type="ORF">ADH67_07630</name>
</gene>
<dbReference type="PIRSF" id="PIRSF021239">
    <property type="entry name" value="UCP021239"/>
    <property type="match status" value="1"/>
</dbReference>
<name>A0A227KJ83_9BURK</name>
<evidence type="ECO:0000313" key="3">
    <source>
        <dbReference type="Proteomes" id="UP000214610"/>
    </source>
</evidence>
<dbReference type="AlphaFoldDB" id="A0A227KJ83"/>
<feature type="transmembrane region" description="Helical" evidence="1">
    <location>
        <begin position="42"/>
        <end position="60"/>
    </location>
</feature>
<keyword evidence="1" id="KW-1133">Transmembrane helix</keyword>
<feature type="transmembrane region" description="Helical" evidence="1">
    <location>
        <begin position="18"/>
        <end position="36"/>
    </location>
</feature>
<evidence type="ECO:0008006" key="4">
    <source>
        <dbReference type="Google" id="ProtNLM"/>
    </source>
</evidence>
<dbReference type="GeneID" id="78362671"/>
<dbReference type="EMBL" id="NHMP01000004">
    <property type="protein sequence ID" value="OXE47823.1"/>
    <property type="molecule type" value="Genomic_DNA"/>
</dbReference>
<proteinExistence type="predicted"/>
<evidence type="ECO:0000256" key="1">
    <source>
        <dbReference type="SAM" id="Phobius"/>
    </source>
</evidence>
<feature type="transmembrane region" description="Helical" evidence="1">
    <location>
        <begin position="80"/>
        <end position="98"/>
    </location>
</feature>
<dbReference type="PANTHER" id="PTHR38482:SF1">
    <property type="entry name" value="DMT FAMILY PROTEIN"/>
    <property type="match status" value="1"/>
</dbReference>
<keyword evidence="1" id="KW-0812">Transmembrane</keyword>
<dbReference type="InterPro" id="IPR007437">
    <property type="entry name" value="DUF486"/>
</dbReference>
<protein>
    <recommendedName>
        <fullName evidence="4">DMT family protein</fullName>
    </recommendedName>
</protein>
<evidence type="ECO:0000313" key="2">
    <source>
        <dbReference type="EMBL" id="OXE47823.1"/>
    </source>
</evidence>
<reference evidence="3" key="1">
    <citation type="submission" date="2017-05" db="EMBL/GenBank/DDBJ databases">
        <title>Improved OligoMM genomes.</title>
        <authorList>
            <person name="Garzetti D."/>
        </authorList>
    </citation>
    <scope>NUCLEOTIDE SEQUENCE [LARGE SCALE GENOMIC DNA]</scope>
    <source>
        <strain evidence="3">YL45</strain>
    </source>
</reference>
<keyword evidence="3" id="KW-1185">Reference proteome</keyword>
<comment type="caution">
    <text evidence="2">The sequence shown here is derived from an EMBL/GenBank/DDBJ whole genome shotgun (WGS) entry which is preliminary data.</text>
</comment>
<sequence length="125" mass="14226">METLINLWHSMPPVAKTVLLLLISNTFMSFAWYAHLKNLGSAPLWVAIVTSWLIAFFEYIVMIPANRIGFGSLSLGQLKILQEIVSLSIFVPFAVLYMKEPLKLDYLWAALCMLGAAYFIFRDHV</sequence>
<feature type="transmembrane region" description="Helical" evidence="1">
    <location>
        <begin position="104"/>
        <end position="121"/>
    </location>
</feature>
<dbReference type="Proteomes" id="UP000214610">
    <property type="component" value="Unassembled WGS sequence"/>
</dbReference>
<keyword evidence="1" id="KW-0472">Membrane</keyword>
<dbReference type="Pfam" id="PF04342">
    <property type="entry name" value="DMT_6"/>
    <property type="match status" value="1"/>
</dbReference>
<dbReference type="RefSeq" id="WP_066596006.1">
    <property type="nucleotide sequence ID" value="NZ_CAJTBZ010000002.1"/>
</dbReference>
<accession>A0A227KJ83</accession>
<organism evidence="2 3">
    <name type="scientific">Turicimonas muris</name>
    <dbReference type="NCBI Taxonomy" id="1796652"/>
    <lineage>
        <taxon>Bacteria</taxon>
        <taxon>Pseudomonadati</taxon>
        <taxon>Pseudomonadota</taxon>
        <taxon>Betaproteobacteria</taxon>
        <taxon>Burkholderiales</taxon>
        <taxon>Sutterellaceae</taxon>
        <taxon>Turicimonas</taxon>
    </lineage>
</organism>
<dbReference type="PANTHER" id="PTHR38482">
    <property type="entry name" value="DMT FAMILY PROTEIN"/>
    <property type="match status" value="1"/>
</dbReference>